<comment type="similarity">
    <text evidence="2">Belongs to the XPC family.</text>
</comment>
<feature type="region of interest" description="Disordered" evidence="6">
    <location>
        <begin position="658"/>
        <end position="731"/>
    </location>
</feature>
<dbReference type="InterPro" id="IPR042488">
    <property type="entry name" value="Rad4_BHD3_sf"/>
</dbReference>
<dbReference type="InterPro" id="IPR018326">
    <property type="entry name" value="Rad4_beta-hairpin_dom1"/>
</dbReference>
<feature type="compositionally biased region" description="Acidic residues" evidence="6">
    <location>
        <begin position="666"/>
        <end position="681"/>
    </location>
</feature>
<keyword evidence="3" id="KW-0227">DNA damage</keyword>
<evidence type="ECO:0000256" key="1">
    <source>
        <dbReference type="ARBA" id="ARBA00004123"/>
    </source>
</evidence>
<dbReference type="PANTHER" id="PTHR12135:SF0">
    <property type="entry name" value="DNA REPAIR PROTEIN COMPLEMENTING XP-C CELLS"/>
    <property type="match status" value="1"/>
</dbReference>
<dbReference type="GO" id="GO:0006289">
    <property type="term" value="P:nucleotide-excision repair"/>
    <property type="evidence" value="ECO:0007669"/>
    <property type="project" value="InterPro"/>
</dbReference>
<dbReference type="AlphaFoldDB" id="M3IRA7"/>
<dbReference type="Gene3D" id="3.90.260.10">
    <property type="entry name" value="Transglutaminase-like"/>
    <property type="match status" value="1"/>
</dbReference>
<dbReference type="Gene3D" id="2.20.20.110">
    <property type="entry name" value="Rad4, beta-hairpin domain BHD1"/>
    <property type="match status" value="1"/>
</dbReference>
<dbReference type="GO" id="GO:0003684">
    <property type="term" value="F:damaged DNA binding"/>
    <property type="evidence" value="ECO:0007669"/>
    <property type="project" value="InterPro"/>
</dbReference>
<evidence type="ECO:0008006" key="12">
    <source>
        <dbReference type="Google" id="ProtNLM"/>
    </source>
</evidence>
<evidence type="ECO:0000256" key="2">
    <source>
        <dbReference type="ARBA" id="ARBA00009525"/>
    </source>
</evidence>
<dbReference type="Pfam" id="PF10405">
    <property type="entry name" value="BHD_3"/>
    <property type="match status" value="1"/>
</dbReference>
<dbReference type="SMART" id="SM01031">
    <property type="entry name" value="BHD_2"/>
    <property type="match status" value="1"/>
</dbReference>
<dbReference type="InterPro" id="IPR038765">
    <property type="entry name" value="Papain-like_cys_pep_sf"/>
</dbReference>
<evidence type="ECO:0000256" key="6">
    <source>
        <dbReference type="SAM" id="MobiDB-lite"/>
    </source>
</evidence>
<protein>
    <recommendedName>
        <fullName evidence="12">DNA repair protein Rad4</fullName>
    </recommendedName>
</protein>
<evidence type="ECO:0000313" key="10">
    <source>
        <dbReference type="EMBL" id="EMG49056.1"/>
    </source>
</evidence>
<feature type="domain" description="Rad4 beta-hairpin" evidence="8">
    <location>
        <begin position="466"/>
        <end position="508"/>
    </location>
</feature>
<evidence type="ECO:0000256" key="3">
    <source>
        <dbReference type="ARBA" id="ARBA00022763"/>
    </source>
</evidence>
<dbReference type="Gene3D" id="3.30.70.2460">
    <property type="entry name" value="Rad4, beta-hairpin domain BHD3"/>
    <property type="match status" value="1"/>
</dbReference>
<comment type="caution">
    <text evidence="10">The sequence shown here is derived from an EMBL/GenBank/DDBJ whole genome shotgun (WGS) entry which is preliminary data.</text>
</comment>
<dbReference type="PANTHER" id="PTHR12135">
    <property type="entry name" value="DNA REPAIR PROTEIN XP-C / RAD4"/>
    <property type="match status" value="1"/>
</dbReference>
<evidence type="ECO:0000259" key="9">
    <source>
        <dbReference type="SMART" id="SM01032"/>
    </source>
</evidence>
<dbReference type="GO" id="GO:0005737">
    <property type="term" value="C:cytoplasm"/>
    <property type="evidence" value="ECO:0007669"/>
    <property type="project" value="TreeGrafter"/>
</dbReference>
<evidence type="ECO:0000256" key="4">
    <source>
        <dbReference type="ARBA" id="ARBA00023204"/>
    </source>
</evidence>
<feature type="domain" description="Rad4 beta-hairpin" evidence="7">
    <location>
        <begin position="405"/>
        <end position="464"/>
    </location>
</feature>
<dbReference type="InterPro" id="IPR018327">
    <property type="entry name" value="BHD_2"/>
</dbReference>
<dbReference type="eggNOG" id="KOG2179">
    <property type="taxonomic scope" value="Eukaryota"/>
</dbReference>
<keyword evidence="4" id="KW-0234">DNA repair</keyword>
<reference evidence="10 11" key="1">
    <citation type="submission" date="2013-02" db="EMBL/GenBank/DDBJ databases">
        <title>Genome sequence of Candida maltosa Xu316, a potential industrial strain for xylitol and ethanol production.</title>
        <authorList>
            <person name="Yu J."/>
            <person name="Wang Q."/>
            <person name="Geng X."/>
            <person name="Bao W."/>
            <person name="He P."/>
            <person name="Cai J."/>
        </authorList>
    </citation>
    <scope>NUCLEOTIDE SEQUENCE [LARGE SCALE GENOMIC DNA]</scope>
    <source>
        <strain evidence="11">Xu316</strain>
    </source>
</reference>
<organism evidence="10 11">
    <name type="scientific">Candida maltosa (strain Xu316)</name>
    <name type="common">Yeast</name>
    <dbReference type="NCBI Taxonomy" id="1245528"/>
    <lineage>
        <taxon>Eukaryota</taxon>
        <taxon>Fungi</taxon>
        <taxon>Dikarya</taxon>
        <taxon>Ascomycota</taxon>
        <taxon>Saccharomycotina</taxon>
        <taxon>Pichiomycetes</taxon>
        <taxon>Debaryomycetaceae</taxon>
        <taxon>Candida/Lodderomyces clade</taxon>
        <taxon>Candida</taxon>
    </lineage>
</organism>
<dbReference type="InterPro" id="IPR018325">
    <property type="entry name" value="Rad4/PNGase_transGLS-fold"/>
</dbReference>
<sequence>MNSNNLNIHHRQLLHKIDNTGSSDQRKKRGTKSEPIVLDNTSDSEEFEDVDLNLSEESDEFEEVDLSTPAIEPTNNDTLVITIKPQEDQRTKKQQNLIPKEERHRRVCLHKLYLLLMLVHGRIRNQWCNNKELAKTLKIACMTAQIQQLFDFQDNLSDSVKSRRFLDGLKKLMTIYRAKFRVIGQGIIKKDWNELEILQDTDIVTKKTFKKMLGNFRGSRDLGAQGFVLLLRGLGFNARMVMSIQAPDYTKITFSSKSDTKKDDDSEHTNQRRRKTRSRFPDSDFPVFWVEVWNKYTNQWISIDPIVNKLIEVCPKRKKSAFEPPSTDERNQLTYAIAYDKFGRVRDVTRRYSHSYNAKTIRKRIEFRSADDKFWYQKILRVCGHKNTNNIMDIYEQKEFHERDLAEGMPNNIQAFKNHPIYALESQLRQDEIIYPKDDSSTCGTFRSRNTSKVIKVYKRSSVHRLRSAKAWIMRGRKLKIGAIPMKQNGEEGPRLYAEFQTELYLPPAIRDGIIPKNEYGNIDVYKETMIPEGAVLISSSDEYPMRTIQRAVETLGIDFAKAIVAFNFKGRKHKVTAREGGVVIAKEFEEAARLAIDYLIEQEEDAKRMSAETNALNNWKYFLLKLRLEHRLNASHGVITEDITTEQSQDKEDEFEGGFIVSDDNPVDAVEDNDEDEDDFGGGFLVEEPAESPRNKEKPKYYESEDQYEDSSSEAKIESDSEMEFEYESE</sequence>
<dbReference type="HOGENOM" id="CLU_003639_1_2_1"/>
<dbReference type="InterPro" id="IPR018328">
    <property type="entry name" value="Rad4_beta-hairpin_dom3"/>
</dbReference>
<evidence type="ECO:0000259" key="7">
    <source>
        <dbReference type="SMART" id="SM01030"/>
    </source>
</evidence>
<evidence type="ECO:0000259" key="8">
    <source>
        <dbReference type="SMART" id="SM01031"/>
    </source>
</evidence>
<dbReference type="GO" id="GO:0003697">
    <property type="term" value="F:single-stranded DNA binding"/>
    <property type="evidence" value="ECO:0007669"/>
    <property type="project" value="TreeGrafter"/>
</dbReference>
<dbReference type="EMBL" id="AOGT01000840">
    <property type="protein sequence ID" value="EMG49056.1"/>
    <property type="molecule type" value="Genomic_DNA"/>
</dbReference>
<dbReference type="SMART" id="SM01032">
    <property type="entry name" value="BHD_3"/>
    <property type="match status" value="1"/>
</dbReference>
<name>M3IRA7_CANMX</name>
<dbReference type="Pfam" id="PF10403">
    <property type="entry name" value="BHD_1"/>
    <property type="match status" value="1"/>
</dbReference>
<feature type="compositionally biased region" description="Basic and acidic residues" evidence="6">
    <location>
        <begin position="692"/>
        <end position="704"/>
    </location>
</feature>
<feature type="region of interest" description="Disordered" evidence="6">
    <location>
        <begin position="255"/>
        <end position="279"/>
    </location>
</feature>
<dbReference type="Proteomes" id="UP000011777">
    <property type="component" value="Unassembled WGS sequence"/>
</dbReference>
<feature type="compositionally biased region" description="Acidic residues" evidence="6">
    <location>
        <begin position="721"/>
        <end position="731"/>
    </location>
</feature>
<dbReference type="Gene3D" id="3.30.60.290">
    <property type="entry name" value="Rad4, beta-hairpin domain BHD2"/>
    <property type="match status" value="1"/>
</dbReference>
<dbReference type="GO" id="GO:0006298">
    <property type="term" value="P:mismatch repair"/>
    <property type="evidence" value="ECO:0007669"/>
    <property type="project" value="TreeGrafter"/>
</dbReference>
<gene>
    <name evidence="10" type="ORF">G210_0270</name>
</gene>
<accession>M3IRA7</accession>
<dbReference type="GO" id="GO:0071942">
    <property type="term" value="C:XPC complex"/>
    <property type="evidence" value="ECO:0007669"/>
    <property type="project" value="TreeGrafter"/>
</dbReference>
<keyword evidence="5" id="KW-0539">Nucleus</keyword>
<dbReference type="SUPFAM" id="SSF54001">
    <property type="entry name" value="Cysteine proteinases"/>
    <property type="match status" value="1"/>
</dbReference>
<dbReference type="GO" id="GO:0000111">
    <property type="term" value="C:nucleotide-excision repair factor 2 complex"/>
    <property type="evidence" value="ECO:0007669"/>
    <property type="project" value="TreeGrafter"/>
</dbReference>
<feature type="compositionally biased region" description="Basic and acidic residues" evidence="6">
    <location>
        <begin position="258"/>
        <end position="270"/>
    </location>
</feature>
<feature type="domain" description="Rad4 beta-hairpin" evidence="9">
    <location>
        <begin position="515"/>
        <end position="597"/>
    </location>
</feature>
<dbReference type="SMART" id="SM01030">
    <property type="entry name" value="BHD_1"/>
    <property type="match status" value="1"/>
</dbReference>
<dbReference type="OMA" id="IPEWLMS"/>
<dbReference type="STRING" id="1245528.M3IRA7"/>
<dbReference type="InterPro" id="IPR004583">
    <property type="entry name" value="DNA_repair_Rad4"/>
</dbReference>
<proteinExistence type="inferred from homology"/>
<dbReference type="Pfam" id="PF03835">
    <property type="entry name" value="Rad4"/>
    <property type="match status" value="1"/>
</dbReference>
<comment type="subcellular location">
    <subcellularLocation>
        <location evidence="1">Nucleus</location>
    </subcellularLocation>
</comment>
<dbReference type="InterPro" id="IPR036985">
    <property type="entry name" value="Transglutaminase-like_sf"/>
</dbReference>
<feature type="region of interest" description="Disordered" evidence="6">
    <location>
        <begin position="1"/>
        <end position="48"/>
    </location>
</feature>
<evidence type="ECO:0000256" key="5">
    <source>
        <dbReference type="ARBA" id="ARBA00023242"/>
    </source>
</evidence>
<dbReference type="OrthoDB" id="300780at2759"/>
<keyword evidence="11" id="KW-1185">Reference proteome</keyword>
<evidence type="ECO:0000313" key="11">
    <source>
        <dbReference type="Proteomes" id="UP000011777"/>
    </source>
</evidence>